<gene>
    <name evidence="8" type="ORF">AZI85_10815</name>
</gene>
<reference evidence="8 9" key="1">
    <citation type="submission" date="2016-03" db="EMBL/GenBank/DDBJ databases">
        <authorList>
            <person name="Ploux O."/>
        </authorList>
    </citation>
    <scope>NUCLEOTIDE SEQUENCE [LARGE SCALE GENOMIC DNA]</scope>
    <source>
        <strain evidence="8 9">BER2</strain>
    </source>
</reference>
<dbReference type="RefSeq" id="WP_063244791.1">
    <property type="nucleotide sequence ID" value="NZ_LUKF01000019.1"/>
</dbReference>
<dbReference type="Gene3D" id="3.40.47.10">
    <property type="match status" value="2"/>
</dbReference>
<proteinExistence type="inferred from homology"/>
<dbReference type="AlphaFoldDB" id="A0A150WBV6"/>
<name>A0A150WBV6_BDEBC</name>
<organism evidence="8 9">
    <name type="scientific">Bdellovibrio bacteriovorus</name>
    <dbReference type="NCBI Taxonomy" id="959"/>
    <lineage>
        <taxon>Bacteria</taxon>
        <taxon>Pseudomonadati</taxon>
        <taxon>Bdellovibrionota</taxon>
        <taxon>Bdellovibrionia</taxon>
        <taxon>Bdellovibrionales</taxon>
        <taxon>Pseudobdellovibrionaceae</taxon>
        <taxon>Bdellovibrio</taxon>
    </lineage>
</organism>
<dbReference type="NCBIfam" id="TIGR01930">
    <property type="entry name" value="AcCoA-C-Actrans"/>
    <property type="match status" value="1"/>
</dbReference>
<protein>
    <submittedName>
        <fullName evidence="8">Beta-ketoadipyl CoA thiolase</fullName>
    </submittedName>
</protein>
<dbReference type="Pfam" id="PF02803">
    <property type="entry name" value="Thiolase_C"/>
    <property type="match status" value="1"/>
</dbReference>
<dbReference type="EMBL" id="LUKF01000019">
    <property type="protein sequence ID" value="KYG60505.1"/>
    <property type="molecule type" value="Genomic_DNA"/>
</dbReference>
<evidence type="ECO:0000259" key="6">
    <source>
        <dbReference type="Pfam" id="PF00108"/>
    </source>
</evidence>
<dbReference type="PANTHER" id="PTHR18919:SF107">
    <property type="entry name" value="ACETYL-COA ACETYLTRANSFERASE, CYTOSOLIC"/>
    <property type="match status" value="1"/>
</dbReference>
<evidence type="ECO:0000256" key="3">
    <source>
        <dbReference type="ARBA" id="ARBA00023315"/>
    </source>
</evidence>
<evidence type="ECO:0000256" key="1">
    <source>
        <dbReference type="ARBA" id="ARBA00010982"/>
    </source>
</evidence>
<dbReference type="SUPFAM" id="SSF53901">
    <property type="entry name" value="Thiolase-like"/>
    <property type="match status" value="2"/>
</dbReference>
<dbReference type="PIRSF" id="PIRSF000429">
    <property type="entry name" value="Ac-CoA_Ac_transf"/>
    <property type="match status" value="1"/>
</dbReference>
<dbReference type="OrthoDB" id="5289439at2"/>
<keyword evidence="2 5" id="KW-0808">Transferase</keyword>
<feature type="domain" description="Thiolase C-terminal" evidence="7">
    <location>
        <begin position="271"/>
        <end position="392"/>
    </location>
</feature>
<feature type="active site" description="Proton acceptor" evidence="4">
    <location>
        <position position="349"/>
    </location>
</feature>
<dbReference type="InterPro" id="IPR020616">
    <property type="entry name" value="Thiolase_N"/>
</dbReference>
<keyword evidence="3 5" id="KW-0012">Acyltransferase</keyword>
<feature type="domain" description="Thiolase N-terminal" evidence="6">
    <location>
        <begin position="4"/>
        <end position="263"/>
    </location>
</feature>
<dbReference type="FunFam" id="3.40.47.10:FF:000010">
    <property type="entry name" value="Acetyl-CoA acetyltransferase (Thiolase)"/>
    <property type="match status" value="1"/>
</dbReference>
<dbReference type="GO" id="GO:0003985">
    <property type="term" value="F:acetyl-CoA C-acetyltransferase activity"/>
    <property type="evidence" value="ECO:0007669"/>
    <property type="project" value="TreeGrafter"/>
</dbReference>
<evidence type="ECO:0000313" key="9">
    <source>
        <dbReference type="Proteomes" id="UP000075391"/>
    </source>
</evidence>
<dbReference type="InterPro" id="IPR020610">
    <property type="entry name" value="Thiolase_AS"/>
</dbReference>
<comment type="caution">
    <text evidence="8">The sequence shown here is derived from an EMBL/GenBank/DDBJ whole genome shotgun (WGS) entry which is preliminary data.</text>
</comment>
<dbReference type="InterPro" id="IPR020613">
    <property type="entry name" value="Thiolase_CS"/>
</dbReference>
<dbReference type="PROSITE" id="PS00099">
    <property type="entry name" value="THIOLASE_3"/>
    <property type="match status" value="1"/>
</dbReference>
<dbReference type="GO" id="GO:0006635">
    <property type="term" value="P:fatty acid beta-oxidation"/>
    <property type="evidence" value="ECO:0007669"/>
    <property type="project" value="TreeGrafter"/>
</dbReference>
<feature type="active site" description="Acyl-thioester intermediate" evidence="4">
    <location>
        <position position="89"/>
    </location>
</feature>
<accession>A0A150WBV6</accession>
<evidence type="ECO:0000256" key="2">
    <source>
        <dbReference type="ARBA" id="ARBA00022679"/>
    </source>
</evidence>
<sequence length="393" mass="41607">MEKIVFISGKRTPFGGFGGSLKDVSATDLGVAAAKATLEQAGLSPEKIDHVVFGNVVQSGADAAYLPRHIGLKTGVPVHVGAFAVNRLCGSGFQSWVNAMQMIQCGEATAVLAGGVEQMSLIPYVARKVRFDGMRMGNFELEDLMTSALTDAYAKMPMAITAENLGEKYGITREQSDKYSIQSQQRYKAALDKGYFAQEICPVSVESRKGTVVVDKDEHPKPESTLEKVSTLKSLFKKDGLVTAASASGIVDGAACSLLMSESKAKELGMKPMARIVSYASVGCDPTIMGIGPAAAARLALQKAGMTLDQMDLVEVNEAFAAQYLAVEKELKLDPAKTNVNGGAIAVGHPLGASGTRIMNHLVYELHRRNAKYALGSACIGGGQGIAIIIERI</sequence>
<evidence type="ECO:0000256" key="5">
    <source>
        <dbReference type="RuleBase" id="RU003557"/>
    </source>
</evidence>
<dbReference type="Pfam" id="PF00108">
    <property type="entry name" value="Thiolase_N"/>
    <property type="match status" value="1"/>
</dbReference>
<dbReference type="InterPro" id="IPR002155">
    <property type="entry name" value="Thiolase"/>
</dbReference>
<comment type="similarity">
    <text evidence="1 5">Belongs to the thiolase-like superfamily. Thiolase family.</text>
</comment>
<dbReference type="InterPro" id="IPR020617">
    <property type="entry name" value="Thiolase_C"/>
</dbReference>
<dbReference type="CDD" id="cd00751">
    <property type="entry name" value="thiolase"/>
    <property type="match status" value="1"/>
</dbReference>
<dbReference type="PROSITE" id="PS00737">
    <property type="entry name" value="THIOLASE_2"/>
    <property type="match status" value="1"/>
</dbReference>
<dbReference type="PANTHER" id="PTHR18919">
    <property type="entry name" value="ACETYL-COA C-ACYLTRANSFERASE"/>
    <property type="match status" value="1"/>
</dbReference>
<dbReference type="Proteomes" id="UP000075391">
    <property type="component" value="Unassembled WGS sequence"/>
</dbReference>
<evidence type="ECO:0000256" key="4">
    <source>
        <dbReference type="PIRSR" id="PIRSR000429-1"/>
    </source>
</evidence>
<dbReference type="InterPro" id="IPR016039">
    <property type="entry name" value="Thiolase-like"/>
</dbReference>
<evidence type="ECO:0000313" key="8">
    <source>
        <dbReference type="EMBL" id="KYG60505.1"/>
    </source>
</evidence>
<feature type="active site" description="Proton acceptor" evidence="4">
    <location>
        <position position="379"/>
    </location>
</feature>
<evidence type="ECO:0000259" key="7">
    <source>
        <dbReference type="Pfam" id="PF02803"/>
    </source>
</evidence>